<feature type="transmembrane region" description="Helical" evidence="1">
    <location>
        <begin position="6"/>
        <end position="24"/>
    </location>
</feature>
<dbReference type="OrthoDB" id="1375121at2"/>
<name>A0A1V9G1C8_9BACT</name>
<dbReference type="RefSeq" id="WP_081146993.1">
    <property type="nucleotide sequence ID" value="NZ_LVYD01000042.1"/>
</dbReference>
<evidence type="ECO:0000256" key="1">
    <source>
        <dbReference type="SAM" id="Phobius"/>
    </source>
</evidence>
<keyword evidence="1" id="KW-0472">Membrane</keyword>
<comment type="caution">
    <text evidence="2">The sequence shown here is derived from an EMBL/GenBank/DDBJ whole genome shotgun (WGS) entry which is preliminary data.</text>
</comment>
<dbReference type="AlphaFoldDB" id="A0A1V9G1C8"/>
<evidence type="ECO:0000313" key="3">
    <source>
        <dbReference type="Proteomes" id="UP000192796"/>
    </source>
</evidence>
<evidence type="ECO:0000313" key="2">
    <source>
        <dbReference type="EMBL" id="OQP64377.1"/>
    </source>
</evidence>
<keyword evidence="1" id="KW-1133">Transmembrane helix</keyword>
<proteinExistence type="predicted"/>
<reference evidence="2 3" key="1">
    <citation type="submission" date="2016-03" db="EMBL/GenBank/DDBJ databases">
        <title>Niastella vici sp. nov., isolated from farmland soil.</title>
        <authorList>
            <person name="Chen L."/>
            <person name="Wang D."/>
            <person name="Yang S."/>
            <person name="Wang G."/>
        </authorList>
    </citation>
    <scope>NUCLEOTIDE SEQUENCE [LARGE SCALE GENOMIC DNA]</scope>
    <source>
        <strain evidence="2 3">DJ57</strain>
    </source>
</reference>
<gene>
    <name evidence="2" type="ORF">A3860_20625</name>
</gene>
<evidence type="ECO:0008006" key="4">
    <source>
        <dbReference type="Google" id="ProtNLM"/>
    </source>
</evidence>
<dbReference type="Proteomes" id="UP000192796">
    <property type="component" value="Unassembled WGS sequence"/>
</dbReference>
<accession>A0A1V9G1C8</accession>
<sequence length="71" mass="7627">MKTLGIILIVIGIAMIIVREINFTTEKKVADLGPIELNKKEQKTVAWPLYGGIAVAVIGVVVLLASRKTAP</sequence>
<organism evidence="2 3">
    <name type="scientific">Niastella vici</name>
    <dbReference type="NCBI Taxonomy" id="1703345"/>
    <lineage>
        <taxon>Bacteria</taxon>
        <taxon>Pseudomonadati</taxon>
        <taxon>Bacteroidota</taxon>
        <taxon>Chitinophagia</taxon>
        <taxon>Chitinophagales</taxon>
        <taxon>Chitinophagaceae</taxon>
        <taxon>Niastella</taxon>
    </lineage>
</organism>
<dbReference type="STRING" id="1703345.A3860_20625"/>
<feature type="transmembrane region" description="Helical" evidence="1">
    <location>
        <begin position="45"/>
        <end position="65"/>
    </location>
</feature>
<dbReference type="EMBL" id="LVYD01000042">
    <property type="protein sequence ID" value="OQP64377.1"/>
    <property type="molecule type" value="Genomic_DNA"/>
</dbReference>
<keyword evidence="3" id="KW-1185">Reference proteome</keyword>
<keyword evidence="1" id="KW-0812">Transmembrane</keyword>
<protein>
    <recommendedName>
        <fullName evidence="4">DUF3185 domain-containing protein</fullName>
    </recommendedName>
</protein>